<evidence type="ECO:0000256" key="8">
    <source>
        <dbReference type="ARBA" id="ARBA00023242"/>
    </source>
</evidence>
<dbReference type="InterPro" id="IPR016024">
    <property type="entry name" value="ARM-type_fold"/>
</dbReference>
<dbReference type="GO" id="GO:0003682">
    <property type="term" value="F:chromatin binding"/>
    <property type="evidence" value="ECO:0007669"/>
    <property type="project" value="EnsemblFungi"/>
</dbReference>
<dbReference type="SUPFAM" id="SSF48371">
    <property type="entry name" value="ARM repeat"/>
    <property type="match status" value="1"/>
</dbReference>
<dbReference type="PANTHER" id="PTHR14222">
    <property type="entry name" value="CONDENSIN"/>
    <property type="match status" value="1"/>
</dbReference>
<evidence type="ECO:0000256" key="5">
    <source>
        <dbReference type="ARBA" id="ARBA00022618"/>
    </source>
</evidence>
<dbReference type="HOGENOM" id="CLU_001867_1_0_1"/>
<dbReference type="Pfam" id="PF12717">
    <property type="entry name" value="Cnd1"/>
    <property type="match status" value="1"/>
</dbReference>
<keyword evidence="15" id="KW-1185">Reference proteome</keyword>
<sequence length="1171" mass="132130">MEFNLSTYFNSFDVEKDYSIDISDIDSKLESVTNSLANNPESINFNSELLEDLIELTHGYKTLDLKHQKQLAYLITSSLSTMSHQCSNSIESGDFVDSIDTFKACLEKYGYLLFVLLIYLGKEDHGQAHLSGSKSKSSSSSQAMGKWKANCTQVEDAVDVITSIVKIDLSKIFVTTPEKDLFIELFTRPMFHLMEVPERMKVNSIRMLMFKSIANLVKFHGHASVIQNSVLQSLMYYTHLPGYMAELLHILDEQYDYNVLTEEVLREISSIEFNSNDSNGPKSISEFLIKLSELSPRLILKQMSCIAQLLDNSNQTLRCSVVETCGNIVVDIIKNQEVMGESSERNDSHNSNQQIDGLLDLLQERFLDQNPYVRTKAIQALTKICNLSVKFTARRQQIVALSVRSLDDKSTLVRRNSIKLMSKLVLTHPFSAVHGTQLSYEFWKSKLDEAEAELEKYIPVAPEKNKRLNKISEDEENDENGDDMEIDDGNEDNDKEDNASNADKNEEANESESSIDHDELNASMIEQEQNLPDTNVLVKVKLTVQYYQDAVEFIEILQSGTNIVSRLLFSKNRNEVLESMDFLVLADAYDIQNAGLGIRRMLHLVWMKGSSDEGKSISSHLVDCYRDLFLVAPSEYSLPQQAAHIAKNLIELTFAASVADLASLEKLLCFMYEEKLINQEVINVLWQIYSFADQNSQQSGNPKFTKKQCRGSIIILGMLALADHEIVLRGLDALLNVGLGDRGRSDLVLSRYSCIALQRIVPHVSKNKGIVSFKIAREDEAIEKLKEVLLSYSDDPEWYSVAEQAIGAVYQASSKPDEVCSSLIKEKCIMVFGEKTANESKVIALSQLLFIVGHVAIKTIVHLEKLETQFKKKKHEAESSKNKESDNNDNESNDNELEMIGGTSEDDFTDAVVYIKERELLYGEGALLAKFGPLVREICSNNKRYDNESLQRSAVLCMAKLMCISSKYCEDNLPLLITIMEKSPDPIIRCNCVLGLGDMAVCFNNLVDENTDFLYRRLTDSNIMVQRTCLMTVTFLILAGQVKVKGQLSSMAKCLENPDQGISDMCRLFFTELATKDNAIYNGFIDIFSGLSNDDSLSKDAMKRIVKFLVGFIEKEKHQKQLADKLLVRLLKCQNEAQWNDIAFVLNSIPYKNENINHALEGGYTLVSARQ</sequence>
<evidence type="ECO:0000256" key="4">
    <source>
        <dbReference type="ARBA" id="ARBA00022454"/>
    </source>
</evidence>
<feature type="region of interest" description="Disordered" evidence="11">
    <location>
        <begin position="468"/>
        <end position="516"/>
    </location>
</feature>
<dbReference type="AlphaFoldDB" id="Q6BKB2"/>
<dbReference type="GO" id="GO:0007130">
    <property type="term" value="P:synaptonemal complex assembly"/>
    <property type="evidence" value="ECO:0007669"/>
    <property type="project" value="EnsemblFungi"/>
</dbReference>
<dbReference type="GO" id="GO:0042393">
    <property type="term" value="F:histone binding"/>
    <property type="evidence" value="ECO:0007669"/>
    <property type="project" value="TreeGrafter"/>
</dbReference>
<dbReference type="GO" id="GO:0070550">
    <property type="term" value="P:rDNA chromatin condensation"/>
    <property type="evidence" value="ECO:0007669"/>
    <property type="project" value="EnsemblFungi"/>
</dbReference>
<dbReference type="VEuPathDB" id="FungiDB:DEHA2F23386g"/>
<evidence type="ECO:0000256" key="3">
    <source>
        <dbReference type="ARBA" id="ARBA00009606"/>
    </source>
</evidence>
<dbReference type="InParanoid" id="Q6BKB2"/>
<dbReference type="FunFam" id="1.25.10.10:FF:000272">
    <property type="entry name" value="Condensin complex subunit 1"/>
    <property type="match status" value="1"/>
</dbReference>
<dbReference type="RefSeq" id="XP_461359.2">
    <property type="nucleotide sequence ID" value="XM_461359.1"/>
</dbReference>
<dbReference type="GeneID" id="2903358"/>
<gene>
    <name evidence="14" type="ordered locus">DEHA2F23386g</name>
</gene>
<name>Q6BKB2_DEBHA</name>
<feature type="region of interest" description="Disordered" evidence="11">
    <location>
        <begin position="873"/>
        <end position="900"/>
    </location>
</feature>
<feature type="compositionally biased region" description="Acidic residues" evidence="11">
    <location>
        <begin position="473"/>
        <end position="495"/>
    </location>
</feature>
<protein>
    <recommendedName>
        <fullName evidence="10">Condensin complex subunit 1</fullName>
    </recommendedName>
</protein>
<dbReference type="GO" id="GO:0051301">
    <property type="term" value="P:cell division"/>
    <property type="evidence" value="ECO:0007669"/>
    <property type="project" value="UniProtKB-KW"/>
</dbReference>
<keyword evidence="7 10" id="KW-0226">DNA condensation</keyword>
<dbReference type="GO" id="GO:0007076">
    <property type="term" value="P:mitotic chromosome condensation"/>
    <property type="evidence" value="ECO:0007669"/>
    <property type="project" value="EnsemblFungi"/>
</dbReference>
<dbReference type="OrthoDB" id="436262at2759"/>
<dbReference type="PANTHER" id="PTHR14222:SF2">
    <property type="entry name" value="CONDENSIN COMPLEX SUBUNIT 1"/>
    <property type="match status" value="1"/>
</dbReference>
<comment type="similarity">
    <text evidence="3 10">Belongs to the CND1 (condensin subunit 1) family.</text>
</comment>
<dbReference type="eggNOG" id="KOG0414">
    <property type="taxonomic scope" value="Eukaryota"/>
</dbReference>
<accession>Q6BKB2</accession>
<dbReference type="GO" id="GO:0051307">
    <property type="term" value="P:meiotic chromosome separation"/>
    <property type="evidence" value="ECO:0007669"/>
    <property type="project" value="EnsemblFungi"/>
</dbReference>
<dbReference type="InterPro" id="IPR032682">
    <property type="entry name" value="Cnd1_C"/>
</dbReference>
<feature type="domain" description="Condensin complex subunit 1 C-terminal" evidence="12">
    <location>
        <begin position="987"/>
        <end position="1147"/>
    </location>
</feature>
<dbReference type="PIRSF" id="PIRSF017127">
    <property type="entry name" value="Condensin_D2"/>
    <property type="match status" value="1"/>
</dbReference>
<organism evidence="14 15">
    <name type="scientific">Debaryomyces hansenii (strain ATCC 36239 / CBS 767 / BCRC 21394 / JCM 1990 / NBRC 0083 / IGC 2968)</name>
    <name type="common">Yeast</name>
    <name type="synonym">Torulaspora hansenii</name>
    <dbReference type="NCBI Taxonomy" id="284592"/>
    <lineage>
        <taxon>Eukaryota</taxon>
        <taxon>Fungi</taxon>
        <taxon>Dikarya</taxon>
        <taxon>Ascomycota</taxon>
        <taxon>Saccharomycotina</taxon>
        <taxon>Pichiomycetes</taxon>
        <taxon>Debaryomycetaceae</taxon>
        <taxon>Debaryomyces</taxon>
    </lineage>
</organism>
<evidence type="ECO:0000259" key="13">
    <source>
        <dbReference type="Pfam" id="PF12922"/>
    </source>
</evidence>
<keyword evidence="4" id="KW-0158">Chromosome</keyword>
<keyword evidence="9 10" id="KW-0131">Cell cycle</keyword>
<feature type="compositionally biased region" description="Basic and acidic residues" evidence="11">
    <location>
        <begin position="873"/>
        <end position="886"/>
    </location>
</feature>
<reference evidence="14 15" key="1">
    <citation type="journal article" date="2004" name="Nature">
        <title>Genome evolution in yeasts.</title>
        <authorList>
            <consortium name="Genolevures"/>
            <person name="Dujon B."/>
            <person name="Sherman D."/>
            <person name="Fischer G."/>
            <person name="Durrens P."/>
            <person name="Casaregola S."/>
            <person name="Lafontaine I."/>
            <person name="de Montigny J."/>
            <person name="Marck C."/>
            <person name="Neuveglise C."/>
            <person name="Talla E."/>
            <person name="Goffard N."/>
            <person name="Frangeul L."/>
            <person name="Aigle M."/>
            <person name="Anthouard V."/>
            <person name="Babour A."/>
            <person name="Barbe V."/>
            <person name="Barnay S."/>
            <person name="Blanchin S."/>
            <person name="Beckerich J.M."/>
            <person name="Beyne E."/>
            <person name="Bleykasten C."/>
            <person name="Boisrame A."/>
            <person name="Boyer J."/>
            <person name="Cattolico L."/>
            <person name="Confanioleri F."/>
            <person name="de Daruvar A."/>
            <person name="Despons L."/>
            <person name="Fabre E."/>
            <person name="Fairhead C."/>
            <person name="Ferry-Dumazet H."/>
            <person name="Groppi A."/>
            <person name="Hantraye F."/>
            <person name="Hennequin C."/>
            <person name="Jauniaux N."/>
            <person name="Joyet P."/>
            <person name="Kachouri R."/>
            <person name="Kerrest A."/>
            <person name="Koszul R."/>
            <person name="Lemaire M."/>
            <person name="Lesur I."/>
            <person name="Ma L."/>
            <person name="Muller H."/>
            <person name="Nicaud J.M."/>
            <person name="Nikolski M."/>
            <person name="Oztas S."/>
            <person name="Ozier-Kalogeropoulos O."/>
            <person name="Pellenz S."/>
            <person name="Potier S."/>
            <person name="Richard G.F."/>
            <person name="Straub M.L."/>
            <person name="Suleau A."/>
            <person name="Swennene D."/>
            <person name="Tekaia F."/>
            <person name="Wesolowski-Louvel M."/>
            <person name="Westhof E."/>
            <person name="Wirth B."/>
            <person name="Zeniou-Meyer M."/>
            <person name="Zivanovic I."/>
            <person name="Bolotin-Fukuhara M."/>
            <person name="Thierry A."/>
            <person name="Bouchier C."/>
            <person name="Caudron B."/>
            <person name="Scarpelli C."/>
            <person name="Gaillardin C."/>
            <person name="Weissenbach J."/>
            <person name="Wincker P."/>
            <person name="Souciet J.L."/>
        </authorList>
    </citation>
    <scope>NUCLEOTIDE SEQUENCE [LARGE SCALE GENOMIC DNA]</scope>
    <source>
        <strain evidence="15">ATCC 36239 / CBS 767 / BCRC 21394 / JCM 1990 / NBRC 0083 / IGC 2968</strain>
    </source>
</reference>
<dbReference type="GO" id="GO:0005730">
    <property type="term" value="C:nucleolus"/>
    <property type="evidence" value="ECO:0007669"/>
    <property type="project" value="EnsemblFungi"/>
</dbReference>
<keyword evidence="6 10" id="KW-0498">Mitosis</keyword>
<feature type="domain" description="Condensin complex subunit 1 N-terminal" evidence="13">
    <location>
        <begin position="66"/>
        <end position="224"/>
    </location>
</feature>
<dbReference type="InterPro" id="IPR007673">
    <property type="entry name" value="Condensin_cplx_su1"/>
</dbReference>
<dbReference type="GO" id="GO:0010032">
    <property type="term" value="P:meiotic chromosome condensation"/>
    <property type="evidence" value="ECO:0007669"/>
    <property type="project" value="EnsemblFungi"/>
</dbReference>
<evidence type="ECO:0000256" key="6">
    <source>
        <dbReference type="ARBA" id="ARBA00022776"/>
    </source>
</evidence>
<dbReference type="FunCoup" id="Q6BKB2">
    <property type="interactions" value="617"/>
</dbReference>
<evidence type="ECO:0000313" key="14">
    <source>
        <dbReference type="EMBL" id="CAG89765.2"/>
    </source>
</evidence>
<feature type="compositionally biased region" description="Acidic residues" evidence="11">
    <location>
        <begin position="887"/>
        <end position="897"/>
    </location>
</feature>
<dbReference type="Proteomes" id="UP000000599">
    <property type="component" value="Chromosome F"/>
</dbReference>
<proteinExistence type="inferred from homology"/>
<evidence type="ECO:0000256" key="2">
    <source>
        <dbReference type="ARBA" id="ARBA00004286"/>
    </source>
</evidence>
<dbReference type="KEGG" id="dha:DEHA2F23386g"/>
<evidence type="ECO:0000256" key="1">
    <source>
        <dbReference type="ARBA" id="ARBA00004123"/>
    </source>
</evidence>
<dbReference type="STRING" id="284592.Q6BKB2"/>
<keyword evidence="5 10" id="KW-0132">Cell division</keyword>
<evidence type="ECO:0000256" key="10">
    <source>
        <dbReference type="PIRNR" id="PIRNR017127"/>
    </source>
</evidence>
<evidence type="ECO:0000313" key="15">
    <source>
        <dbReference type="Proteomes" id="UP000000599"/>
    </source>
</evidence>
<dbReference type="InterPro" id="IPR011989">
    <property type="entry name" value="ARM-like"/>
</dbReference>
<dbReference type="Pfam" id="PF12922">
    <property type="entry name" value="Cnd1_N"/>
    <property type="match status" value="1"/>
</dbReference>
<comment type="function">
    <text evidence="10">Regulatory subunit of the condensin complex, a complex required for conversion of interphase chromatin into mitotic-like condense chromosomes. The condensin complex probably introduces positive supercoils into relaxed DNA in the presence of type I topoisomerases and converts nicked DNA into positive knotted forms in the presence of type II topoisomerases.</text>
</comment>
<evidence type="ECO:0000256" key="7">
    <source>
        <dbReference type="ARBA" id="ARBA00023067"/>
    </source>
</evidence>
<dbReference type="GO" id="GO:0043007">
    <property type="term" value="P:maintenance of rDNA"/>
    <property type="evidence" value="ECO:0007669"/>
    <property type="project" value="EnsemblFungi"/>
</dbReference>
<dbReference type="EMBL" id="CR382138">
    <property type="protein sequence ID" value="CAG89765.2"/>
    <property type="molecule type" value="Genomic_DNA"/>
</dbReference>
<evidence type="ECO:0000256" key="9">
    <source>
        <dbReference type="ARBA" id="ARBA00023306"/>
    </source>
</evidence>
<dbReference type="InterPro" id="IPR024324">
    <property type="entry name" value="Condensin_cplx_su1_N"/>
</dbReference>
<comment type="subcellular location">
    <subcellularLocation>
        <location evidence="2">Chromosome</location>
    </subcellularLocation>
    <subcellularLocation>
        <location evidence="1">Nucleus</location>
    </subcellularLocation>
</comment>
<keyword evidence="8" id="KW-0539">Nucleus</keyword>
<dbReference type="Gene3D" id="1.25.10.10">
    <property type="entry name" value="Leucine-rich Repeat Variant"/>
    <property type="match status" value="2"/>
</dbReference>
<dbReference type="Pfam" id="PF20168">
    <property type="entry name" value="PDS5"/>
    <property type="match status" value="1"/>
</dbReference>
<dbReference type="GO" id="GO:0000796">
    <property type="term" value="C:condensin complex"/>
    <property type="evidence" value="ECO:0007669"/>
    <property type="project" value="EnsemblFungi"/>
</dbReference>
<dbReference type="OMA" id="CPLEKLW"/>
<dbReference type="GO" id="GO:0000779">
    <property type="term" value="C:condensed chromosome, centromeric region"/>
    <property type="evidence" value="ECO:0007669"/>
    <property type="project" value="TreeGrafter"/>
</dbReference>
<evidence type="ECO:0000259" key="12">
    <source>
        <dbReference type="Pfam" id="PF12717"/>
    </source>
</evidence>
<dbReference type="GO" id="GO:1903342">
    <property type="term" value="P:negative regulation of meiotic DNA double-strand break formation"/>
    <property type="evidence" value="ECO:0007669"/>
    <property type="project" value="EnsemblFungi"/>
</dbReference>
<dbReference type="GO" id="GO:0044804">
    <property type="term" value="P:nucleophagy"/>
    <property type="evidence" value="ECO:0007669"/>
    <property type="project" value="EnsemblFungi"/>
</dbReference>
<evidence type="ECO:0000256" key="11">
    <source>
        <dbReference type="SAM" id="MobiDB-lite"/>
    </source>
</evidence>
<dbReference type="GO" id="GO:0070058">
    <property type="term" value="P:tRNA gene clustering"/>
    <property type="evidence" value="ECO:0007669"/>
    <property type="project" value="EnsemblFungi"/>
</dbReference>
<dbReference type="GO" id="GO:0030466">
    <property type="term" value="P:silent mating-type cassette heterochromatin formation"/>
    <property type="evidence" value="ECO:0007669"/>
    <property type="project" value="EnsemblFungi"/>
</dbReference>
<dbReference type="InterPro" id="IPR026971">
    <property type="entry name" value="CND1/NCAPD3"/>
</dbReference>